<proteinExistence type="predicted"/>
<protein>
    <submittedName>
        <fullName evidence="1">Uncharacterized protein</fullName>
    </submittedName>
</protein>
<reference evidence="1 2" key="1">
    <citation type="submission" date="2020-02" db="EMBL/GenBank/DDBJ databases">
        <authorList>
            <person name="Ma Q."/>
            <person name="Huang Y."/>
            <person name="Song X."/>
            <person name="Pei D."/>
        </authorList>
    </citation>
    <scope>NUCLEOTIDE SEQUENCE [LARGE SCALE GENOMIC DNA]</scope>
    <source>
        <strain evidence="1">Sxm20200214</strain>
        <tissue evidence="1">Leaf</tissue>
    </source>
</reference>
<dbReference type="EMBL" id="JAAMPC010000001">
    <property type="protein sequence ID" value="KAG2332010.1"/>
    <property type="molecule type" value="Genomic_DNA"/>
</dbReference>
<organism evidence="1 2">
    <name type="scientific">Brassica carinata</name>
    <name type="common">Ethiopian mustard</name>
    <name type="synonym">Abyssinian cabbage</name>
    <dbReference type="NCBI Taxonomy" id="52824"/>
    <lineage>
        <taxon>Eukaryota</taxon>
        <taxon>Viridiplantae</taxon>
        <taxon>Streptophyta</taxon>
        <taxon>Embryophyta</taxon>
        <taxon>Tracheophyta</taxon>
        <taxon>Spermatophyta</taxon>
        <taxon>Magnoliopsida</taxon>
        <taxon>eudicotyledons</taxon>
        <taxon>Gunneridae</taxon>
        <taxon>Pentapetalae</taxon>
        <taxon>rosids</taxon>
        <taxon>malvids</taxon>
        <taxon>Brassicales</taxon>
        <taxon>Brassicaceae</taxon>
        <taxon>Brassiceae</taxon>
        <taxon>Brassica</taxon>
    </lineage>
</organism>
<accession>A0A8X7WNF4</accession>
<gene>
    <name evidence="1" type="ORF">Bca52824_003190</name>
</gene>
<keyword evidence="2" id="KW-1185">Reference proteome</keyword>
<evidence type="ECO:0000313" key="1">
    <source>
        <dbReference type="EMBL" id="KAG2332010.1"/>
    </source>
</evidence>
<name>A0A8X7WNF4_BRACI</name>
<dbReference type="AlphaFoldDB" id="A0A8X7WNF4"/>
<evidence type="ECO:0000313" key="2">
    <source>
        <dbReference type="Proteomes" id="UP000886595"/>
    </source>
</evidence>
<comment type="caution">
    <text evidence="1">The sequence shown here is derived from an EMBL/GenBank/DDBJ whole genome shotgun (WGS) entry which is preliminary data.</text>
</comment>
<sequence length="80" mass="9341">MWKELFQTEDEDVTVADVLRMLEQPSLPEWKRLPLALIALVDGLRFVVTNFFIRPLRRDAGRHRIFSSISMGRGIRQDSV</sequence>
<dbReference type="Proteomes" id="UP000886595">
    <property type="component" value="Unassembled WGS sequence"/>
</dbReference>